<dbReference type="PROSITE" id="PS00487">
    <property type="entry name" value="IMP_DH_GMP_RED"/>
    <property type="match status" value="1"/>
</dbReference>
<dbReference type="InterPro" id="IPR013785">
    <property type="entry name" value="Aldolase_TIM"/>
</dbReference>
<dbReference type="AlphaFoldDB" id="A0A398CVD7"/>
<keyword evidence="22" id="KW-1185">Reference proteome</keyword>
<evidence type="ECO:0000256" key="7">
    <source>
        <dbReference type="ARBA" id="ARBA00022755"/>
    </source>
</evidence>
<comment type="caution">
    <text evidence="21">The sequence shown here is derived from an EMBL/GenBank/DDBJ whole genome shotgun (WGS) entry which is preliminary data.</text>
</comment>
<evidence type="ECO:0000256" key="16">
    <source>
        <dbReference type="PIRSR" id="PIRSR000130-4"/>
    </source>
</evidence>
<evidence type="ECO:0000256" key="18">
    <source>
        <dbReference type="RuleBase" id="RU003928"/>
    </source>
</evidence>
<evidence type="ECO:0000256" key="6">
    <source>
        <dbReference type="ARBA" id="ARBA00022749"/>
    </source>
</evidence>
<dbReference type="Pfam" id="PF00571">
    <property type="entry name" value="CBS"/>
    <property type="match status" value="1"/>
</dbReference>
<dbReference type="PANTHER" id="PTHR11911:SF111">
    <property type="entry name" value="INOSINE-5'-MONOPHOSPHATE DEHYDROGENASE"/>
    <property type="match status" value="1"/>
</dbReference>
<feature type="domain" description="CBS" evidence="20">
    <location>
        <begin position="97"/>
        <end position="140"/>
    </location>
</feature>
<proteinExistence type="inferred from homology"/>
<evidence type="ECO:0000259" key="20">
    <source>
        <dbReference type="Pfam" id="PF00571"/>
    </source>
</evidence>
<evidence type="ECO:0000256" key="12">
    <source>
        <dbReference type="ARBA" id="ARBA00048028"/>
    </source>
</evidence>
<dbReference type="GO" id="GO:0006183">
    <property type="term" value="P:GTP biosynthetic process"/>
    <property type="evidence" value="ECO:0007669"/>
    <property type="project" value="TreeGrafter"/>
</dbReference>
<protein>
    <recommendedName>
        <fullName evidence="13 18">Inosine-5'-monophosphate dehydrogenase</fullName>
        <shortName evidence="13">IMP dehydrogenase</shortName>
        <shortName evidence="13">IMPD</shortName>
        <shortName evidence="13">IMPDH</shortName>
        <ecNumber evidence="13 18">1.1.1.205</ecNumber>
    </recommendedName>
</protein>
<dbReference type="InterPro" id="IPR001093">
    <property type="entry name" value="IMP_DH_GMPRt"/>
</dbReference>
<dbReference type="NCBIfam" id="TIGR01302">
    <property type="entry name" value="IMP_dehydrog"/>
    <property type="match status" value="1"/>
</dbReference>
<dbReference type="UniPathway" id="UPA00601">
    <property type="reaction ID" value="UER00295"/>
</dbReference>
<feature type="binding site" evidence="13">
    <location>
        <position position="467"/>
    </location>
    <ligand>
        <name>K(+)</name>
        <dbReference type="ChEBI" id="CHEBI:29103"/>
        <note>ligand shared between two tetrameric partners</note>
    </ligand>
</feature>
<dbReference type="InterPro" id="IPR005990">
    <property type="entry name" value="IMP_DH"/>
</dbReference>
<reference evidence="21 22" key="1">
    <citation type="submission" date="2018-09" db="EMBL/GenBank/DDBJ databases">
        <title>Discovery and Ecogenomic Context for Candidatus Cryosericales, a Global Caldiserica Order Active in Thawing Permafrost.</title>
        <authorList>
            <person name="Martinez M.A."/>
            <person name="Woodcroft B.J."/>
            <person name="Ignacio Espinoza J.C."/>
            <person name="Zayed A."/>
            <person name="Singleton C.M."/>
            <person name="Boyd J."/>
            <person name="Li Y.-F."/>
            <person name="Purvine S."/>
            <person name="Maughan H."/>
            <person name="Hodgkins S.B."/>
            <person name="Anderson D."/>
            <person name="Sederholm M."/>
            <person name="Temperton B."/>
            <person name="Saleska S.R."/>
            <person name="Tyson G.W."/>
            <person name="Rich V.I."/>
        </authorList>
    </citation>
    <scope>NUCLEOTIDE SEQUENCE [LARGE SCALE GENOMIC DNA]</scope>
    <source>
        <strain evidence="21 22">SMC7</strain>
    </source>
</reference>
<comment type="function">
    <text evidence="13">Catalyzes the conversion of inosine 5'-phosphate (IMP) to xanthosine 5'-phosphate (XMP), the first committed and rate-limiting step in the de novo synthesis of guanine nucleotides, and therefore plays an important role in the regulation of cell growth.</text>
</comment>
<evidence type="ECO:0000256" key="3">
    <source>
        <dbReference type="ARBA" id="ARBA00011881"/>
    </source>
</evidence>
<evidence type="ECO:0000256" key="9">
    <source>
        <dbReference type="ARBA" id="ARBA00023002"/>
    </source>
</evidence>
<evidence type="ECO:0000256" key="11">
    <source>
        <dbReference type="ARBA" id="ARBA00023122"/>
    </source>
</evidence>
<dbReference type="Gene3D" id="3.20.20.70">
    <property type="entry name" value="Aldolase class I"/>
    <property type="match status" value="1"/>
</dbReference>
<evidence type="ECO:0000256" key="1">
    <source>
        <dbReference type="ARBA" id="ARBA00001958"/>
    </source>
</evidence>
<dbReference type="CDD" id="cd00381">
    <property type="entry name" value="IMPDH"/>
    <property type="match status" value="1"/>
</dbReference>
<evidence type="ECO:0000256" key="15">
    <source>
        <dbReference type="PIRSR" id="PIRSR000130-3"/>
    </source>
</evidence>
<feature type="binding site" evidence="13">
    <location>
        <begin position="359"/>
        <end position="360"/>
    </location>
    <ligand>
        <name>IMP</name>
        <dbReference type="ChEBI" id="CHEBI:58053"/>
    </ligand>
</feature>
<keyword evidence="7 13" id="KW-0658">Purine biosynthesis</keyword>
<comment type="subunit">
    <text evidence="3 13">Homotetramer.</text>
</comment>
<comment type="activity regulation">
    <text evidence="13">Mycophenolic acid (MPA) is a non-competitive inhibitor that prevents formation of the closed enzyme conformation by binding to the same site as the amobile flap. In contrast, mizoribine monophosphate (MZP) is a competitive inhibitor that induces the closed conformation. MPA is a potent inhibitor of mammalian IMPDHs but a poor inhibitor of the bacterial enzymes. MZP is a more potent inhibitor of bacterial IMPDH.</text>
</comment>
<evidence type="ECO:0000256" key="10">
    <source>
        <dbReference type="ARBA" id="ARBA00023027"/>
    </source>
</evidence>
<feature type="binding site" evidence="13">
    <location>
        <position position="465"/>
    </location>
    <ligand>
        <name>K(+)</name>
        <dbReference type="ChEBI" id="CHEBI:29103"/>
        <note>ligand shared between two tetrameric partners</note>
    </ligand>
</feature>
<feature type="binding site" evidence="13">
    <location>
        <begin position="383"/>
        <end position="387"/>
    </location>
    <ligand>
        <name>IMP</name>
        <dbReference type="ChEBI" id="CHEBI:58053"/>
    </ligand>
</feature>
<evidence type="ECO:0000256" key="13">
    <source>
        <dbReference type="HAMAP-Rule" id="MF_01964"/>
    </source>
</evidence>
<feature type="binding site" description="in other chain" evidence="13 16">
    <location>
        <position position="303"/>
    </location>
    <ligand>
        <name>K(+)</name>
        <dbReference type="ChEBI" id="CHEBI:29103"/>
        <note>ligand shared between two tetrameric partners</note>
    </ligand>
</feature>
<keyword evidence="5" id="KW-0677">Repeat</keyword>
<dbReference type="InterPro" id="IPR000644">
    <property type="entry name" value="CBS_dom"/>
</dbReference>
<dbReference type="SUPFAM" id="SSF54631">
    <property type="entry name" value="CBS-domain pair"/>
    <property type="match status" value="1"/>
</dbReference>
<keyword evidence="10 13" id="KW-0520">NAD</keyword>
<feature type="binding site" evidence="13 15">
    <location>
        <begin position="296"/>
        <end position="298"/>
    </location>
    <ligand>
        <name>NAD(+)</name>
        <dbReference type="ChEBI" id="CHEBI:57540"/>
    </ligand>
</feature>
<evidence type="ECO:0000313" key="21">
    <source>
        <dbReference type="EMBL" id="RIE06493.1"/>
    </source>
</evidence>
<dbReference type="PANTHER" id="PTHR11911">
    <property type="entry name" value="INOSINE-5-MONOPHOSPHATE DEHYDROGENASE RELATED"/>
    <property type="match status" value="1"/>
</dbReference>
<dbReference type="EMBL" id="QXIS01000010">
    <property type="protein sequence ID" value="RIE06493.1"/>
    <property type="molecule type" value="Genomic_DNA"/>
</dbReference>
<dbReference type="InterPro" id="IPR015875">
    <property type="entry name" value="IMP_DH/GMP_Rdtase_CS"/>
</dbReference>
<accession>A0A398CVD7</accession>
<organism evidence="21 22">
    <name type="scientific">Candidatus Cryosericum terrychapinii</name>
    <dbReference type="NCBI Taxonomy" id="2290919"/>
    <lineage>
        <taxon>Bacteria</taxon>
        <taxon>Pseudomonadati</taxon>
        <taxon>Caldisericota/Cryosericota group</taxon>
        <taxon>Candidatus Cryosericota</taxon>
        <taxon>Candidatus Cryosericia</taxon>
        <taxon>Candidatus Cryosericales</taxon>
        <taxon>Candidatus Cryosericaceae</taxon>
        <taxon>Candidatus Cryosericum</taxon>
    </lineage>
</organism>
<feature type="binding site" evidence="15">
    <location>
        <begin position="246"/>
        <end position="248"/>
    </location>
    <ligand>
        <name>NAD(+)</name>
        <dbReference type="ChEBI" id="CHEBI:57540"/>
    </ligand>
</feature>
<feature type="binding site" evidence="13">
    <location>
        <position position="411"/>
    </location>
    <ligand>
        <name>IMP</name>
        <dbReference type="ChEBI" id="CHEBI:58053"/>
    </ligand>
</feature>
<dbReference type="GO" id="GO:0046872">
    <property type="term" value="F:metal ion binding"/>
    <property type="evidence" value="ECO:0007669"/>
    <property type="project" value="UniProtKB-UniRule"/>
</dbReference>
<keyword evidence="8 13" id="KW-0630">Potassium</keyword>
<feature type="binding site" description="in other chain" evidence="13 16">
    <location>
        <position position="298"/>
    </location>
    <ligand>
        <name>K(+)</name>
        <dbReference type="ChEBI" id="CHEBI:29103"/>
        <note>ligand shared between two tetrameric partners</note>
    </ligand>
</feature>
<keyword evidence="4 13" id="KW-0479">Metal-binding</keyword>
<dbReference type="Proteomes" id="UP000266328">
    <property type="component" value="Unassembled WGS sequence"/>
</dbReference>
<evidence type="ECO:0000256" key="17">
    <source>
        <dbReference type="RuleBase" id="RU003927"/>
    </source>
</evidence>
<evidence type="ECO:0000256" key="8">
    <source>
        <dbReference type="ARBA" id="ARBA00022958"/>
    </source>
</evidence>
<dbReference type="SUPFAM" id="SSF51412">
    <property type="entry name" value="Inosine monophosphate dehydrogenase (IMPDH)"/>
    <property type="match status" value="1"/>
</dbReference>
<name>A0A398CVD7_9BACT</name>
<dbReference type="RefSeq" id="WP_119088723.1">
    <property type="nucleotide sequence ID" value="NZ_QXIS01000010.1"/>
</dbReference>
<evidence type="ECO:0000256" key="2">
    <source>
        <dbReference type="ARBA" id="ARBA00005502"/>
    </source>
</evidence>
<keyword evidence="6 13" id="KW-0332">GMP biosynthesis</keyword>
<dbReference type="GO" id="GO:0006177">
    <property type="term" value="P:GMP biosynthetic process"/>
    <property type="evidence" value="ECO:0007669"/>
    <property type="project" value="UniProtKB-UniRule"/>
</dbReference>
<dbReference type="GO" id="GO:0000166">
    <property type="term" value="F:nucleotide binding"/>
    <property type="evidence" value="ECO:0007669"/>
    <property type="project" value="UniProtKB-UniRule"/>
</dbReference>
<feature type="binding site" evidence="13">
    <location>
        <position position="466"/>
    </location>
    <ligand>
        <name>K(+)</name>
        <dbReference type="ChEBI" id="CHEBI:29103"/>
        <note>ligand shared between two tetrameric partners</note>
    </ligand>
</feature>
<dbReference type="PIRSF" id="PIRSF000130">
    <property type="entry name" value="IMPDH"/>
    <property type="match status" value="1"/>
</dbReference>
<dbReference type="InterPro" id="IPR046342">
    <property type="entry name" value="CBS_dom_sf"/>
</dbReference>
<dbReference type="OrthoDB" id="9805398at2"/>
<feature type="binding site" evidence="13">
    <location>
        <begin position="336"/>
        <end position="338"/>
    </location>
    <ligand>
        <name>IMP</name>
        <dbReference type="ChEBI" id="CHEBI:58053"/>
    </ligand>
</feature>
<keyword evidence="9 13" id="KW-0560">Oxidoreductase</keyword>
<evidence type="ECO:0000256" key="4">
    <source>
        <dbReference type="ARBA" id="ARBA00022723"/>
    </source>
</evidence>
<feature type="active site" description="Thioimidate intermediate" evidence="13 14">
    <location>
        <position position="303"/>
    </location>
</feature>
<dbReference type="GO" id="GO:0003938">
    <property type="term" value="F:IMP dehydrogenase activity"/>
    <property type="evidence" value="ECO:0007669"/>
    <property type="project" value="UniProtKB-UniRule"/>
</dbReference>
<dbReference type="FunFam" id="3.20.20.70:FF:000003">
    <property type="entry name" value="GMP reductase"/>
    <property type="match status" value="1"/>
</dbReference>
<feature type="binding site" evidence="13">
    <location>
        <position position="301"/>
    </location>
    <ligand>
        <name>IMP</name>
        <dbReference type="ChEBI" id="CHEBI:58053"/>
    </ligand>
</feature>
<feature type="binding site" evidence="13">
    <location>
        <position position="246"/>
    </location>
    <ligand>
        <name>NAD(+)</name>
        <dbReference type="ChEBI" id="CHEBI:57540"/>
    </ligand>
</feature>
<evidence type="ECO:0000313" key="22">
    <source>
        <dbReference type="Proteomes" id="UP000266328"/>
    </source>
</evidence>
<feature type="domain" description="IMP dehydrogenase/GMP reductase" evidence="19">
    <location>
        <begin position="9"/>
        <end position="469"/>
    </location>
</feature>
<keyword evidence="11" id="KW-0129">CBS domain</keyword>
<evidence type="ECO:0000259" key="19">
    <source>
        <dbReference type="Pfam" id="PF00478"/>
    </source>
</evidence>
<dbReference type="HAMAP" id="MF_01964">
    <property type="entry name" value="IMPDH"/>
    <property type="match status" value="1"/>
</dbReference>
<comment type="caution">
    <text evidence="13">Lacks conserved residue(s) required for the propagation of feature annotation.</text>
</comment>
<feature type="binding site" description="in other chain" evidence="13 16">
    <location>
        <position position="300"/>
    </location>
    <ligand>
        <name>K(+)</name>
        <dbReference type="ChEBI" id="CHEBI:29103"/>
        <note>ligand shared between two tetrameric partners</note>
    </ligand>
</feature>
<gene>
    <name evidence="13" type="primary">guaB</name>
    <name evidence="21" type="ORF">SMC7_02050</name>
</gene>
<evidence type="ECO:0000256" key="5">
    <source>
        <dbReference type="ARBA" id="ARBA00022737"/>
    </source>
</evidence>
<feature type="active site" description="Proton acceptor" evidence="13 14">
    <location>
        <position position="399"/>
    </location>
</feature>
<dbReference type="Pfam" id="PF00478">
    <property type="entry name" value="IMPDH"/>
    <property type="match status" value="1"/>
</dbReference>
<dbReference type="SMART" id="SM01240">
    <property type="entry name" value="IMPDH"/>
    <property type="match status" value="1"/>
</dbReference>
<sequence length="483" mass="50959">MDDKFAREGLTFDDVLLIPGKSDVLPHDVDLGTQLTRSIHLNIPIVSAAMDTVTESTMAVAMALEGGIGFIHKNMSIERQAAEVATVKSICIHTPPSIAHLDPRQTVLEAHDLLDRFNVFALPLMEGRHLVGLVTPSDLAFEESSTLLSQLLHASSKIAIPPGLDAPGLSTHLAKWGIRELALADADGQLAGFATIDEITRTLASPEVVTDDRGRLLVGAAVGVATDLLARARSLVEAGTDLLVLDSAHGHSLGIVRAVALLKQAFPVVPILAGNVATPEAVRDLVIAGADAVKVGIGPGSICTTRIIAGVGMPQITAIYECAQEAQRHDVPIVADGGIRYSGDITKALAAGGNTVMLGGLLAATVESPGDVVTAGNRQYKTYRGMGSLGAMEQGSSDRYFQDARFKLVPEGIEGRVPLKGSVHDALYQLLGGLRAGMGYCGTPTIDLLRNESRFVRITGAGLRESHPHDVEMTNESPNYHVE</sequence>
<dbReference type="EC" id="1.1.1.205" evidence="13 18"/>
<comment type="cofactor">
    <cofactor evidence="1 13">
        <name>K(+)</name>
        <dbReference type="ChEBI" id="CHEBI:29103"/>
    </cofactor>
</comment>
<comment type="pathway">
    <text evidence="13 18">Purine metabolism; XMP biosynthesis via de novo pathway; XMP from IMP: step 1/1.</text>
</comment>
<comment type="catalytic activity">
    <reaction evidence="12 13 18">
        <text>IMP + NAD(+) + H2O = XMP + NADH + H(+)</text>
        <dbReference type="Rhea" id="RHEA:11708"/>
        <dbReference type="ChEBI" id="CHEBI:15377"/>
        <dbReference type="ChEBI" id="CHEBI:15378"/>
        <dbReference type="ChEBI" id="CHEBI:57464"/>
        <dbReference type="ChEBI" id="CHEBI:57540"/>
        <dbReference type="ChEBI" id="CHEBI:57945"/>
        <dbReference type="ChEBI" id="CHEBI:58053"/>
        <dbReference type="EC" id="1.1.1.205"/>
    </reaction>
</comment>
<evidence type="ECO:0000256" key="14">
    <source>
        <dbReference type="PIRSR" id="PIRSR000130-1"/>
    </source>
</evidence>
<comment type="similarity">
    <text evidence="2 13 17">Belongs to the IMPDH/GMPR family.</text>
</comment>